<protein>
    <submittedName>
        <fullName evidence="1">Uncharacterized protein</fullName>
    </submittedName>
</protein>
<dbReference type="RefSeq" id="WP_189739209.1">
    <property type="nucleotide sequence ID" value="NZ_BMRL01000007.1"/>
</dbReference>
<comment type="caution">
    <text evidence="1">The sequence shown here is derived from an EMBL/GenBank/DDBJ whole genome shotgun (WGS) entry which is preliminary data.</text>
</comment>
<name>A0ABQ3SFF2_9ACTN</name>
<reference evidence="2" key="1">
    <citation type="submission" date="2023-07" db="EMBL/GenBank/DDBJ databases">
        <title>Whole genome shotgun sequence of Streptomyces nojiriensis NBRC 13794.</title>
        <authorList>
            <person name="Komaki H."/>
            <person name="Tamura T."/>
        </authorList>
    </citation>
    <scope>NUCLEOTIDE SEQUENCE [LARGE SCALE GENOMIC DNA]</scope>
    <source>
        <strain evidence="2">NBRC 13794</strain>
    </source>
</reference>
<sequence>MADPEVEIFWPSSLPSAPALEQRDALREAGVTATCLLRPTRRGAADAVLVLLTSAVLEPFLSALFQRLAEEAHKGLKAFVDGLLRDGRDGAVPPEGVVVESATGGRVTFTADLPEQAYEQAVGLEVCGDRWIWDSRRAMWTPA</sequence>
<dbReference type="Proteomes" id="UP000613974">
    <property type="component" value="Unassembled WGS sequence"/>
</dbReference>
<evidence type="ECO:0000313" key="2">
    <source>
        <dbReference type="Proteomes" id="UP000613974"/>
    </source>
</evidence>
<proteinExistence type="predicted"/>
<dbReference type="EMBL" id="BNEC01000003">
    <property type="protein sequence ID" value="GHI66865.1"/>
    <property type="molecule type" value="Genomic_DNA"/>
</dbReference>
<keyword evidence="2" id="KW-1185">Reference proteome</keyword>
<organism evidence="1 2">
    <name type="scientific">Streptomyces nojiriensis</name>
    <dbReference type="NCBI Taxonomy" id="66374"/>
    <lineage>
        <taxon>Bacteria</taxon>
        <taxon>Bacillati</taxon>
        <taxon>Actinomycetota</taxon>
        <taxon>Actinomycetes</taxon>
        <taxon>Kitasatosporales</taxon>
        <taxon>Streptomycetaceae</taxon>
        <taxon>Streptomyces</taxon>
    </lineage>
</organism>
<gene>
    <name evidence="1" type="ORF">Snoj_07830</name>
</gene>
<accession>A0ABQ3SFF2</accession>
<evidence type="ECO:0000313" key="1">
    <source>
        <dbReference type="EMBL" id="GHI66865.1"/>
    </source>
</evidence>
<dbReference type="GeneID" id="95593229"/>